<dbReference type="AlphaFoldDB" id="A0A9E7UNN4"/>
<accession>A0A9E7UNN4</accession>
<reference evidence="2 4" key="2">
    <citation type="submission" date="2023-12" db="EMBL/GenBank/DDBJ databases">
        <title>Phenotypic and Genomic Characterization of Methanothermobacter wolfeii Strain BSEL, a CO2-Capturing Archaeon with Minimal Nutrient Requirements.</title>
        <authorList>
            <person name="Ale Enriquez F."/>
            <person name="Ahring B.K."/>
        </authorList>
    </citation>
    <scope>NUCLEOTIDE SEQUENCE [LARGE SCALE GENOMIC DNA]</scope>
    <source>
        <strain evidence="2 4">BSEL-1</strain>
    </source>
</reference>
<dbReference type="Proteomes" id="UP001369247">
    <property type="component" value="Unassembled WGS sequence"/>
</dbReference>
<dbReference type="SMR" id="A0A9E7UNN4"/>
<dbReference type="RefSeq" id="WP_074358747.1">
    <property type="nucleotide sequence ID" value="NZ_CP104550.1"/>
</dbReference>
<dbReference type="CDD" id="cd09879">
    <property type="entry name" value="PIN_VapC_AF0591-like"/>
    <property type="match status" value="1"/>
</dbReference>
<dbReference type="Proteomes" id="UP001065373">
    <property type="component" value="Chromosome"/>
</dbReference>
<dbReference type="InterPro" id="IPR041120">
    <property type="entry name" value="PIN_9"/>
</dbReference>
<organism evidence="3">
    <name type="scientific">Methanothermobacter wolfeii</name>
    <name type="common">Methanobacterium wolfei</name>
    <dbReference type="NCBI Taxonomy" id="145261"/>
    <lineage>
        <taxon>Archaea</taxon>
        <taxon>Methanobacteriati</taxon>
        <taxon>Methanobacteriota</taxon>
        <taxon>Methanomada group</taxon>
        <taxon>Methanobacteria</taxon>
        <taxon>Methanobacteriales</taxon>
        <taxon>Methanobacteriaceae</taxon>
        <taxon>Methanothermobacter</taxon>
    </lineage>
</organism>
<dbReference type="InterPro" id="IPR029060">
    <property type="entry name" value="PIN-like_dom_sf"/>
</dbReference>
<dbReference type="SUPFAM" id="SSF88723">
    <property type="entry name" value="PIN domain-like"/>
    <property type="match status" value="1"/>
</dbReference>
<dbReference type="EMBL" id="CP104550">
    <property type="protein sequence ID" value="UXH32376.1"/>
    <property type="molecule type" value="Genomic_DNA"/>
</dbReference>
<proteinExistence type="predicted"/>
<evidence type="ECO:0000313" key="4">
    <source>
        <dbReference type="Proteomes" id="UP001369247"/>
    </source>
</evidence>
<evidence type="ECO:0000313" key="2">
    <source>
        <dbReference type="EMBL" id="MEJ8543412.1"/>
    </source>
</evidence>
<evidence type="ECO:0000313" key="3">
    <source>
        <dbReference type="EMBL" id="UXH32376.1"/>
    </source>
</evidence>
<reference evidence="3" key="1">
    <citation type="submission" date="2022-09" db="EMBL/GenBank/DDBJ databases">
        <title>Characterization of three MwoI isoschizomers from sequenced genome and metagenomes.</title>
        <authorList>
            <person name="Fomenkov A."/>
            <person name="Xu S.Y."/>
            <person name="Roberts R.J."/>
        </authorList>
    </citation>
    <scope>NUCLEOTIDE SEQUENCE</scope>
    <source>
        <strain evidence="3">DSM 2970</strain>
    </source>
</reference>
<sequence>MIPYQFNVDIVSELERLFPTHDLVVPSFVIGELEAIRRRSRGRAGIAASVGLSIARRPPFRVVREELREGETPDDALLRISEILCTNDRELRRRARSRGITVVYLRQKKYLTVDGHI</sequence>
<name>A0A9E7UNN4_METWO</name>
<dbReference type="Gene3D" id="3.40.50.1010">
    <property type="entry name" value="5'-nuclease"/>
    <property type="match status" value="1"/>
</dbReference>
<feature type="domain" description="VapC9 PIN-like" evidence="1">
    <location>
        <begin position="1"/>
        <end position="108"/>
    </location>
</feature>
<dbReference type="KEGG" id="mwo:MWSIV6_0678"/>
<protein>
    <submittedName>
        <fullName evidence="3">Twitching motility protein PilT</fullName>
    </submittedName>
</protein>
<dbReference type="GeneID" id="58978332"/>
<evidence type="ECO:0000259" key="1">
    <source>
        <dbReference type="Pfam" id="PF18477"/>
    </source>
</evidence>
<dbReference type="GeneID" id="75106301"/>
<dbReference type="Pfam" id="PF18477">
    <property type="entry name" value="PIN_9"/>
    <property type="match status" value="1"/>
</dbReference>
<gene>
    <name evidence="3" type="ORF">N5910_03575</name>
    <name evidence="2" type="ORF">U2150_07925</name>
</gene>
<keyword evidence="4" id="KW-1185">Reference proteome</keyword>
<dbReference type="EMBL" id="JAXUHJ010000014">
    <property type="protein sequence ID" value="MEJ8543412.1"/>
    <property type="molecule type" value="Genomic_DNA"/>
</dbReference>